<name>A0ACB8X830_9TELE</name>
<accession>A0ACB8X830</accession>
<comment type="caution">
    <text evidence="1">The sequence shown here is derived from an EMBL/GenBank/DDBJ whole genome shotgun (WGS) entry which is preliminary data.</text>
</comment>
<keyword evidence="2" id="KW-1185">Reference proteome</keyword>
<organism evidence="1 2">
    <name type="scientific">Scortum barcoo</name>
    <name type="common">barcoo grunter</name>
    <dbReference type="NCBI Taxonomy" id="214431"/>
    <lineage>
        <taxon>Eukaryota</taxon>
        <taxon>Metazoa</taxon>
        <taxon>Chordata</taxon>
        <taxon>Craniata</taxon>
        <taxon>Vertebrata</taxon>
        <taxon>Euteleostomi</taxon>
        <taxon>Actinopterygii</taxon>
        <taxon>Neopterygii</taxon>
        <taxon>Teleostei</taxon>
        <taxon>Neoteleostei</taxon>
        <taxon>Acanthomorphata</taxon>
        <taxon>Eupercaria</taxon>
        <taxon>Centrarchiformes</taxon>
        <taxon>Terapontoidei</taxon>
        <taxon>Terapontidae</taxon>
        <taxon>Scortum</taxon>
    </lineage>
</organism>
<dbReference type="EMBL" id="CM041532">
    <property type="protein sequence ID" value="KAI3375883.1"/>
    <property type="molecule type" value="Genomic_DNA"/>
</dbReference>
<evidence type="ECO:0000313" key="1">
    <source>
        <dbReference type="EMBL" id="KAI3375883.1"/>
    </source>
</evidence>
<gene>
    <name evidence="1" type="ORF">L3Q82_003767</name>
</gene>
<sequence>MSSSFSFPSRDSHLSRFSFSNISFQFFQCLDCRIYGHLYIALSLANIVLLAPLSILVLSLGFQRWRKQRSGSSAAVTSPSDFITYNTAVVELIGVLGYTMTLCSTYSNLPMMGVVGVLFGAFPWNGQMFFPFLTCVERYVAIVYPITYLRLRRAGLVCIRNVSTVIIWLQCLSTMGFLFLVRDSLEYRLIPNIITLVFILIGMIFCSASVLSVLTRPRPGEVGGNRLQVDQSKQRAFHTMIIITGVLCLRFGGTLVCSVVGSLTSYDVQCLVMVTGGWVNLPSSLVLPLLFLHRARKLPGCKH</sequence>
<evidence type="ECO:0000313" key="2">
    <source>
        <dbReference type="Proteomes" id="UP000831701"/>
    </source>
</evidence>
<reference evidence="1" key="1">
    <citation type="submission" date="2022-04" db="EMBL/GenBank/DDBJ databases">
        <title>Jade perch genome.</title>
        <authorList>
            <person name="Chao B."/>
        </authorList>
    </citation>
    <scope>NUCLEOTIDE SEQUENCE</scope>
    <source>
        <strain evidence="1">CB-2022</strain>
    </source>
</reference>
<protein>
    <submittedName>
        <fullName evidence="1">Uncharacterized protein</fullName>
    </submittedName>
</protein>
<proteinExistence type="predicted"/>
<dbReference type="Proteomes" id="UP000831701">
    <property type="component" value="Chromosome 2"/>
</dbReference>